<dbReference type="Proteomes" id="UP000282613">
    <property type="component" value="Unassembled WGS sequence"/>
</dbReference>
<dbReference type="InterPro" id="IPR036388">
    <property type="entry name" value="WH-like_DNA-bd_sf"/>
</dbReference>
<dbReference type="OrthoDB" id="10029558at2759"/>
<reference evidence="5 6" key="2">
    <citation type="submission" date="2018-11" db="EMBL/GenBank/DDBJ databases">
        <authorList>
            <consortium name="Pathogen Informatics"/>
        </authorList>
    </citation>
    <scope>NUCLEOTIDE SEQUENCE [LARGE SCALE GENOMIC DNA]</scope>
</reference>
<dbReference type="PRINTS" id="PR00053">
    <property type="entry name" value="FORKHEAD"/>
</dbReference>
<evidence type="ECO:0000256" key="2">
    <source>
        <dbReference type="PROSITE-ProRule" id="PRU00089"/>
    </source>
</evidence>
<keyword evidence="6" id="KW-1185">Reference proteome</keyword>
<organism evidence="7">
    <name type="scientific">Taenia asiatica</name>
    <name type="common">Asian tapeworm</name>
    <dbReference type="NCBI Taxonomy" id="60517"/>
    <lineage>
        <taxon>Eukaryota</taxon>
        <taxon>Metazoa</taxon>
        <taxon>Spiralia</taxon>
        <taxon>Lophotrochozoa</taxon>
        <taxon>Platyhelminthes</taxon>
        <taxon>Cestoda</taxon>
        <taxon>Eucestoda</taxon>
        <taxon>Cyclophyllidea</taxon>
        <taxon>Taeniidae</taxon>
        <taxon>Taenia</taxon>
    </lineage>
</organism>
<dbReference type="AlphaFoldDB" id="A0A0R3VW24"/>
<evidence type="ECO:0000256" key="3">
    <source>
        <dbReference type="SAM" id="MobiDB-lite"/>
    </source>
</evidence>
<name>A0A0R3VW24_TAEAS</name>
<evidence type="ECO:0000313" key="6">
    <source>
        <dbReference type="Proteomes" id="UP000282613"/>
    </source>
</evidence>
<dbReference type="InterPro" id="IPR047513">
    <property type="entry name" value="FOXJ1"/>
</dbReference>
<dbReference type="InterPro" id="IPR036390">
    <property type="entry name" value="WH_DNA-bd_sf"/>
</dbReference>
<proteinExistence type="predicted"/>
<keyword evidence="1 2" id="KW-0238">DNA-binding</keyword>
<dbReference type="WBParaSite" id="TASK_0000161801-mRNA-1">
    <property type="protein sequence ID" value="TASK_0000161801-mRNA-1"/>
    <property type="gene ID" value="TASK_0000161801"/>
</dbReference>
<accession>A0A0R3VW24</accession>
<dbReference type="SUPFAM" id="SSF46785">
    <property type="entry name" value="Winged helix' DNA-binding domain"/>
    <property type="match status" value="1"/>
</dbReference>
<dbReference type="EMBL" id="UYRS01000476">
    <property type="protein sequence ID" value="VDK23356.1"/>
    <property type="molecule type" value="Genomic_DNA"/>
</dbReference>
<dbReference type="InterPro" id="IPR001766">
    <property type="entry name" value="Fork_head_dom"/>
</dbReference>
<feature type="region of interest" description="Disordered" evidence="3">
    <location>
        <begin position="57"/>
        <end position="77"/>
    </location>
</feature>
<dbReference type="PANTHER" id="PTHR46805">
    <property type="entry name" value="FORKHEAD BOX PROTEIN J1"/>
    <property type="match status" value="1"/>
</dbReference>
<dbReference type="Pfam" id="PF00250">
    <property type="entry name" value="Forkhead"/>
    <property type="match status" value="1"/>
</dbReference>
<comment type="subcellular location">
    <subcellularLocation>
        <location evidence="2">Nucleus</location>
    </subcellularLocation>
</comment>
<feature type="DNA-binding region" description="Fork-head" evidence="2">
    <location>
        <begin position="216"/>
        <end position="296"/>
    </location>
</feature>
<evidence type="ECO:0000313" key="5">
    <source>
        <dbReference type="EMBL" id="VDK23356.1"/>
    </source>
</evidence>
<reference evidence="7" key="1">
    <citation type="submission" date="2016-04" db="UniProtKB">
        <authorList>
            <consortium name="WormBaseParasite"/>
        </authorList>
    </citation>
    <scope>IDENTIFICATION</scope>
</reference>
<dbReference type="SMART" id="SM00339">
    <property type="entry name" value="FH"/>
    <property type="match status" value="1"/>
</dbReference>
<dbReference type="PANTHER" id="PTHR46805:SF1">
    <property type="entry name" value="FORKHEAD BOX PROTEIN J1"/>
    <property type="match status" value="1"/>
</dbReference>
<feature type="compositionally biased region" description="Pro residues" evidence="3">
    <location>
        <begin position="58"/>
        <end position="68"/>
    </location>
</feature>
<evidence type="ECO:0000256" key="1">
    <source>
        <dbReference type="ARBA" id="ARBA00023125"/>
    </source>
</evidence>
<feature type="region of interest" description="Disordered" evidence="3">
    <location>
        <begin position="334"/>
        <end position="364"/>
    </location>
</feature>
<feature type="domain" description="Fork-head" evidence="4">
    <location>
        <begin position="216"/>
        <end position="296"/>
    </location>
</feature>
<feature type="compositionally biased region" description="Basic and acidic residues" evidence="3">
    <location>
        <begin position="351"/>
        <end position="364"/>
    </location>
</feature>
<dbReference type="Gene3D" id="1.10.10.10">
    <property type="entry name" value="Winged helix-like DNA-binding domain superfamily/Winged helix DNA-binding domain"/>
    <property type="match status" value="1"/>
</dbReference>
<dbReference type="GO" id="GO:0005634">
    <property type="term" value="C:nucleus"/>
    <property type="evidence" value="ECO:0007669"/>
    <property type="project" value="UniProtKB-SubCell"/>
</dbReference>
<dbReference type="GO" id="GO:0000978">
    <property type="term" value="F:RNA polymerase II cis-regulatory region sequence-specific DNA binding"/>
    <property type="evidence" value="ECO:0007669"/>
    <property type="project" value="TreeGrafter"/>
</dbReference>
<dbReference type="GO" id="GO:0000981">
    <property type="term" value="F:DNA-binding transcription factor activity, RNA polymerase II-specific"/>
    <property type="evidence" value="ECO:0007669"/>
    <property type="project" value="TreeGrafter"/>
</dbReference>
<keyword evidence="2" id="KW-0539">Nucleus</keyword>
<gene>
    <name evidence="5" type="ORF">TASK_LOCUS1619</name>
</gene>
<evidence type="ECO:0000313" key="7">
    <source>
        <dbReference type="WBParaSite" id="TASK_0000161801-mRNA-1"/>
    </source>
</evidence>
<sequence>MHHESSEVLARRLRHNWLLHGNEFKASRDGCDGDCEDDGSLTNLAWLQNISVKKLAAPLPPLSPPPSPSRDLHSTQSNHHNTLELYRQHCLNYGLGLHQSPLPSRSTYRKTFSTWRIQQRDTSRNNRPPFKRRGTLLKRFKNSVPVLQVFKSLPSTNTVYTTPSNTCQQQNQQTHALLAVGPMTLLTNASLSSTLPTIEDVAPEERVAFRTNQMLQPPFTHTALICMSMQAMGKKKITLDEIYSWMAENFAFYRDSEPTWKLALRQTLMRNSIFQRVPRRKEEPGGWGDMWRLHPDIRSKLRDLTYQDAPPQTLSKSSIIAPKLIIQSVIKTKEDAAPPPLTSQPDDNEEQHERQGENQEDDSHIVKDFKLEMENEEEPRLENDWWSGDLTENVDSLMGDLEGASSDIYMPLDSPTCFSVDTPTDDQPWVDDRLNLEELDNILGFK</sequence>
<evidence type="ECO:0000259" key="4">
    <source>
        <dbReference type="PROSITE" id="PS50039"/>
    </source>
</evidence>
<protein>
    <submittedName>
        <fullName evidence="7">Fork-head domain-containing protein</fullName>
    </submittedName>
</protein>
<dbReference type="PROSITE" id="PS50039">
    <property type="entry name" value="FORK_HEAD_3"/>
    <property type="match status" value="1"/>
</dbReference>
<dbReference type="STRING" id="60517.A0A0R3VW24"/>